<dbReference type="PROSITE" id="PS01075">
    <property type="entry name" value="ACETATE_KINASE_1"/>
    <property type="match status" value="1"/>
</dbReference>
<dbReference type="EC" id="2.7.2.1" evidence="9"/>
<evidence type="ECO:0000313" key="12">
    <source>
        <dbReference type="Proteomes" id="UP000515377"/>
    </source>
</evidence>
<feature type="binding site" evidence="9">
    <location>
        <begin position="283"/>
        <end position="285"/>
    </location>
    <ligand>
        <name>ATP</name>
        <dbReference type="ChEBI" id="CHEBI:30616"/>
    </ligand>
</feature>
<comment type="subunit">
    <text evidence="9">Homodimer.</text>
</comment>
<dbReference type="InterPro" id="IPR004372">
    <property type="entry name" value="Ac/propionate_kinase"/>
</dbReference>
<feature type="binding site" evidence="9">
    <location>
        <begin position="328"/>
        <end position="332"/>
    </location>
    <ligand>
        <name>ATP</name>
        <dbReference type="ChEBI" id="CHEBI:30616"/>
    </ligand>
</feature>
<keyword evidence="6 9" id="KW-0418">Kinase</keyword>
<dbReference type="NCBIfam" id="TIGR00016">
    <property type="entry name" value="ackA"/>
    <property type="match status" value="1"/>
</dbReference>
<evidence type="ECO:0000256" key="1">
    <source>
        <dbReference type="ARBA" id="ARBA00008748"/>
    </source>
</evidence>
<keyword evidence="4 9" id="KW-0479">Metal-binding</keyword>
<geneLocation type="plasmid" evidence="11 12">
    <name>pSYA3-1</name>
</geneLocation>
<dbReference type="Proteomes" id="UP000515377">
    <property type="component" value="Plasmid pSYA3-1"/>
</dbReference>
<comment type="pathway">
    <text evidence="9">Metabolic intermediate biosynthesis; acetyl-CoA biosynthesis; acetyl-CoA from acetate: step 1/2.</text>
</comment>
<reference evidence="11 12" key="1">
    <citation type="submission" date="2020-07" db="EMBL/GenBank/DDBJ databases">
        <title>Whole genome sequence of Sphingobium yanoikuyae A3.</title>
        <authorList>
            <person name="Han S.-S."/>
        </authorList>
    </citation>
    <scope>NUCLEOTIDE SEQUENCE [LARGE SCALE GENOMIC DNA]</scope>
    <source>
        <strain evidence="11 12">A3</strain>
        <plasmid evidence="11 12">pSYA3-1</plasmid>
    </source>
</reference>
<keyword evidence="8 9" id="KW-0460">Magnesium</keyword>
<feature type="binding site" evidence="9">
    <location>
        <position position="15"/>
    </location>
    <ligand>
        <name>ATP</name>
        <dbReference type="ChEBI" id="CHEBI:30616"/>
    </ligand>
</feature>
<dbReference type="InterPro" id="IPR043129">
    <property type="entry name" value="ATPase_NBD"/>
</dbReference>
<dbReference type="GO" id="GO:0006085">
    <property type="term" value="P:acetyl-CoA biosynthetic process"/>
    <property type="evidence" value="ECO:0007669"/>
    <property type="project" value="UniProtKB-UniRule"/>
</dbReference>
<keyword evidence="11" id="KW-0614">Plasmid</keyword>
<name>A0A9X7YGB6_SPHYA</name>
<comment type="function">
    <text evidence="9">Catalyzes the formation of acetyl phosphate from acetate and ATP. Can also catalyze the reverse reaction.</text>
</comment>
<comment type="subcellular location">
    <subcellularLocation>
        <location evidence="9">Cytoplasm</location>
    </subcellularLocation>
</comment>
<evidence type="ECO:0000256" key="8">
    <source>
        <dbReference type="ARBA" id="ARBA00022842"/>
    </source>
</evidence>
<dbReference type="PIRSF" id="PIRSF000722">
    <property type="entry name" value="Acetate_prop_kin"/>
    <property type="match status" value="1"/>
</dbReference>
<dbReference type="GO" id="GO:0005524">
    <property type="term" value="F:ATP binding"/>
    <property type="evidence" value="ECO:0007669"/>
    <property type="project" value="UniProtKB-KW"/>
</dbReference>
<feature type="binding site" evidence="9">
    <location>
        <position position="380"/>
    </location>
    <ligand>
        <name>Mg(2+)</name>
        <dbReference type="ChEBI" id="CHEBI:18420"/>
    </ligand>
</feature>
<dbReference type="GO" id="GO:0006083">
    <property type="term" value="P:acetate metabolic process"/>
    <property type="evidence" value="ECO:0007669"/>
    <property type="project" value="TreeGrafter"/>
</dbReference>
<evidence type="ECO:0000256" key="5">
    <source>
        <dbReference type="ARBA" id="ARBA00022741"/>
    </source>
</evidence>
<evidence type="ECO:0000256" key="2">
    <source>
        <dbReference type="ARBA" id="ARBA00022490"/>
    </source>
</evidence>
<dbReference type="PRINTS" id="PR00471">
    <property type="entry name" value="ACETATEKNASE"/>
</dbReference>
<dbReference type="PANTHER" id="PTHR21060:SF21">
    <property type="entry name" value="ACETATE KINASE"/>
    <property type="match status" value="1"/>
</dbReference>
<keyword evidence="3 9" id="KW-0808">Transferase</keyword>
<dbReference type="SUPFAM" id="SSF53067">
    <property type="entry name" value="Actin-like ATPase domain"/>
    <property type="match status" value="2"/>
</dbReference>
<protein>
    <recommendedName>
        <fullName evidence="9">Acetate kinase</fullName>
        <ecNumber evidence="9">2.7.2.1</ecNumber>
    </recommendedName>
    <alternativeName>
        <fullName evidence="9">Acetokinase</fullName>
    </alternativeName>
</protein>
<feature type="binding site" evidence="9">
    <location>
        <begin position="208"/>
        <end position="212"/>
    </location>
    <ligand>
        <name>ATP</name>
        <dbReference type="ChEBI" id="CHEBI:30616"/>
    </ligand>
</feature>
<gene>
    <name evidence="9" type="primary">ackA</name>
    <name evidence="11" type="ORF">H3V42_32490</name>
</gene>
<feature type="binding site" evidence="9">
    <location>
        <position position="93"/>
    </location>
    <ligand>
        <name>substrate</name>
    </ligand>
</feature>
<evidence type="ECO:0000256" key="7">
    <source>
        <dbReference type="ARBA" id="ARBA00022840"/>
    </source>
</evidence>
<dbReference type="InterPro" id="IPR023865">
    <property type="entry name" value="Aliphatic_acid_kinase_CS"/>
</dbReference>
<organism evidence="11 12">
    <name type="scientific">Sphingobium yanoikuyae</name>
    <name type="common">Sphingomonas yanoikuyae</name>
    <dbReference type="NCBI Taxonomy" id="13690"/>
    <lineage>
        <taxon>Bacteria</taxon>
        <taxon>Pseudomonadati</taxon>
        <taxon>Pseudomonadota</taxon>
        <taxon>Alphaproteobacteria</taxon>
        <taxon>Sphingomonadales</taxon>
        <taxon>Sphingomonadaceae</taxon>
        <taxon>Sphingobium</taxon>
    </lineage>
</organism>
<accession>A0A9X7YGB6</accession>
<evidence type="ECO:0000256" key="9">
    <source>
        <dbReference type="HAMAP-Rule" id="MF_00020"/>
    </source>
</evidence>
<dbReference type="HAMAP" id="MF_00020">
    <property type="entry name" value="Acetate_kinase"/>
    <property type="match status" value="1"/>
</dbReference>
<comment type="similarity">
    <text evidence="1 9 10">Belongs to the acetokinase family.</text>
</comment>
<dbReference type="Pfam" id="PF00871">
    <property type="entry name" value="Acetate_kinase"/>
    <property type="match status" value="1"/>
</dbReference>
<dbReference type="PANTHER" id="PTHR21060">
    <property type="entry name" value="ACETATE KINASE"/>
    <property type="match status" value="1"/>
</dbReference>
<dbReference type="EMBL" id="CP060124">
    <property type="protein sequence ID" value="QNG49600.1"/>
    <property type="molecule type" value="Genomic_DNA"/>
</dbReference>
<evidence type="ECO:0000256" key="10">
    <source>
        <dbReference type="RuleBase" id="RU003835"/>
    </source>
</evidence>
<dbReference type="AlphaFoldDB" id="A0A9X7YGB6"/>
<evidence type="ECO:0000256" key="6">
    <source>
        <dbReference type="ARBA" id="ARBA00022777"/>
    </source>
</evidence>
<dbReference type="InterPro" id="IPR000890">
    <property type="entry name" value="Aliphatic_acid_kin_short-chain"/>
</dbReference>
<dbReference type="PROSITE" id="PS01076">
    <property type="entry name" value="ACETATE_KINASE_2"/>
    <property type="match status" value="1"/>
</dbReference>
<comment type="catalytic activity">
    <reaction evidence="9">
        <text>acetate + ATP = acetyl phosphate + ADP</text>
        <dbReference type="Rhea" id="RHEA:11352"/>
        <dbReference type="ChEBI" id="CHEBI:22191"/>
        <dbReference type="ChEBI" id="CHEBI:30089"/>
        <dbReference type="ChEBI" id="CHEBI:30616"/>
        <dbReference type="ChEBI" id="CHEBI:456216"/>
        <dbReference type="EC" id="2.7.2.1"/>
    </reaction>
</comment>
<dbReference type="GO" id="GO:0005829">
    <property type="term" value="C:cytosol"/>
    <property type="evidence" value="ECO:0007669"/>
    <property type="project" value="TreeGrafter"/>
</dbReference>
<comment type="cofactor">
    <cofactor evidence="9">
        <name>Mg(2+)</name>
        <dbReference type="ChEBI" id="CHEBI:18420"/>
    </cofactor>
    <cofactor evidence="9">
        <name>Mn(2+)</name>
        <dbReference type="ChEBI" id="CHEBI:29035"/>
    </cofactor>
    <text evidence="9">Mg(2+). Can also accept Mn(2+).</text>
</comment>
<evidence type="ECO:0000256" key="3">
    <source>
        <dbReference type="ARBA" id="ARBA00022679"/>
    </source>
</evidence>
<keyword evidence="7 9" id="KW-0067">ATP-binding</keyword>
<keyword evidence="2 9" id="KW-0963">Cytoplasm</keyword>
<proteinExistence type="inferred from homology"/>
<evidence type="ECO:0000256" key="4">
    <source>
        <dbReference type="ARBA" id="ARBA00022723"/>
    </source>
</evidence>
<feature type="site" description="Transition state stabilizer" evidence="9">
    <location>
        <position position="181"/>
    </location>
</feature>
<dbReference type="GO" id="GO:0000287">
    <property type="term" value="F:magnesium ion binding"/>
    <property type="evidence" value="ECO:0007669"/>
    <property type="project" value="UniProtKB-UniRule"/>
</dbReference>
<keyword evidence="5 9" id="KW-0547">Nucleotide-binding</keyword>
<evidence type="ECO:0000313" key="11">
    <source>
        <dbReference type="EMBL" id="QNG49600.1"/>
    </source>
</evidence>
<feature type="site" description="Transition state stabilizer" evidence="9">
    <location>
        <position position="241"/>
    </location>
</feature>
<dbReference type="GO" id="GO:0008776">
    <property type="term" value="F:acetate kinase activity"/>
    <property type="evidence" value="ECO:0007669"/>
    <property type="project" value="UniProtKB-UniRule"/>
</dbReference>
<feature type="binding site" evidence="9">
    <location>
        <position position="8"/>
    </location>
    <ligand>
        <name>Mg(2+)</name>
        <dbReference type="ChEBI" id="CHEBI:18420"/>
    </ligand>
</feature>
<sequence length="397" mass="42623">MKAVVSLNSGSSSIKFALYTLGNPDSLTLSASGKIEKIGIAPALRIRSVEGEVLIDRDWPDGASLTHADLLEDLFAWATDHLGDRQVVAIGHRVVHGGTRFAAPQRVDAVLLDALEALCPLAPLHQPHNLAAIRAIARINPDLPQVVCFDTAFHHDKPMVASRLAIPRFLHDQGIRRYGFHGLSYEYIARRLGKIDPALAGGRVIAAHLGNGASLCAMQSGRSIDTTMGFTALDGLVMGTRCGSIDPGVVLHLQSQLSMPVAEVEDLLYRKSGLLGVSNISSDMRALSEDGSVEAEEAIDLFCWRVAREAGGLISSLGGLDAFVFTAGIGENHADVRRRICTRLAWAGLEIDDDANADNALRISRAGESRIDVLVIPTDEERMIALHTLALLEALQS</sequence>
<dbReference type="Gene3D" id="3.30.420.40">
    <property type="match status" value="2"/>
</dbReference>
<feature type="active site" description="Proton donor/acceptor" evidence="9">
    <location>
        <position position="150"/>
    </location>
</feature>